<evidence type="ECO:0000313" key="3">
    <source>
        <dbReference type="Proteomes" id="UP000078343"/>
    </source>
</evidence>
<dbReference type="EMBL" id="LVYI01000011">
    <property type="protein sequence ID" value="OAP55391.1"/>
    <property type="molecule type" value="Genomic_DNA"/>
</dbReference>
<gene>
    <name evidence="2" type="ORF">AYL99_10364</name>
</gene>
<feature type="compositionally biased region" description="Basic residues" evidence="1">
    <location>
        <begin position="1"/>
        <end position="13"/>
    </location>
</feature>
<proteinExistence type="predicted"/>
<evidence type="ECO:0000313" key="2">
    <source>
        <dbReference type="EMBL" id="OAP55391.1"/>
    </source>
</evidence>
<name>A0A178Z7A9_9EURO</name>
<dbReference type="Proteomes" id="UP000078343">
    <property type="component" value="Unassembled WGS sequence"/>
</dbReference>
<feature type="compositionally biased region" description="Basic and acidic residues" evidence="1">
    <location>
        <begin position="455"/>
        <end position="465"/>
    </location>
</feature>
<sequence>MLMPPRQRRRGKRTPNEVSDSNNSTRSGRGRPMKRPGQLRPSRKARTLQANIIQQQLTAEVETPRKLSALEALPVEIIEQIFFHALELNLPRASVHLARALSRPPVYSALVLFAYFDASLTRRVEPRYFAPATFRPIELDDRIQLQEDILRTRWCTLEFLQSCLPVLTRLTMVTCWRLEKESGEETACGITTVNSDSHHDGLPPIEDASGMEHYFRPRSAMLPSAQQDEASTANAQHGYPPLIINGERCIRVKSLRPKAILRNTQPRSVLAAYVIPEQIVLRKPWTDTNIKLLQLLRQALRFWPCRDDMHCAVVPSPQSMFGGMANAIHEANELALLVLLEVYDTLVRRRYPDQPLPLRLFHQACSEPTLPVRLQCKMIGLLLRAAAEHVPADDEILTRWAIRVTSSSTAVEHDLSVARRVLKHMESRGAPNDPAGRALGPGGEPSFTEEIGYLQRDDRESPGAG</sequence>
<feature type="region of interest" description="Disordered" evidence="1">
    <location>
        <begin position="426"/>
        <end position="465"/>
    </location>
</feature>
<keyword evidence="3" id="KW-1185">Reference proteome</keyword>
<organism evidence="2 3">
    <name type="scientific">Fonsecaea erecta</name>
    <dbReference type="NCBI Taxonomy" id="1367422"/>
    <lineage>
        <taxon>Eukaryota</taxon>
        <taxon>Fungi</taxon>
        <taxon>Dikarya</taxon>
        <taxon>Ascomycota</taxon>
        <taxon>Pezizomycotina</taxon>
        <taxon>Eurotiomycetes</taxon>
        <taxon>Chaetothyriomycetidae</taxon>
        <taxon>Chaetothyriales</taxon>
        <taxon>Herpotrichiellaceae</taxon>
        <taxon>Fonsecaea</taxon>
    </lineage>
</organism>
<dbReference type="AlphaFoldDB" id="A0A178Z7A9"/>
<dbReference type="GeneID" id="30014532"/>
<accession>A0A178Z7A9</accession>
<reference evidence="2 3" key="1">
    <citation type="submission" date="2016-04" db="EMBL/GenBank/DDBJ databases">
        <title>Draft genome of Fonsecaea erecta CBS 125763.</title>
        <authorList>
            <person name="Weiss V.A."/>
            <person name="Vicente V.A."/>
            <person name="Raittz R.T."/>
            <person name="Moreno L.F."/>
            <person name="De Souza E.M."/>
            <person name="Pedrosa F.O."/>
            <person name="Steffens M.B."/>
            <person name="Faoro H."/>
            <person name="Tadra-Sfeir M.Z."/>
            <person name="Najafzadeh M.J."/>
            <person name="Felipe M.S."/>
            <person name="Teixeira M."/>
            <person name="Sun J."/>
            <person name="Xi L."/>
            <person name="Gomes R."/>
            <person name="De Azevedo C.M."/>
            <person name="Salgado C.G."/>
            <person name="Da Silva M.B."/>
            <person name="Nascimento M.F."/>
            <person name="Queiroz-Telles F."/>
            <person name="Attili D.S."/>
            <person name="Gorbushina A."/>
        </authorList>
    </citation>
    <scope>NUCLEOTIDE SEQUENCE [LARGE SCALE GENOMIC DNA]</scope>
    <source>
        <strain evidence="2 3">CBS 125763</strain>
    </source>
</reference>
<evidence type="ECO:0000256" key="1">
    <source>
        <dbReference type="SAM" id="MobiDB-lite"/>
    </source>
</evidence>
<feature type="region of interest" description="Disordered" evidence="1">
    <location>
        <begin position="1"/>
        <end position="44"/>
    </location>
</feature>
<dbReference type="OrthoDB" id="4167490at2759"/>
<protein>
    <submittedName>
        <fullName evidence="2">Uncharacterized protein</fullName>
    </submittedName>
</protein>
<feature type="compositionally biased region" description="Polar residues" evidence="1">
    <location>
        <begin position="16"/>
        <end position="27"/>
    </location>
</feature>
<comment type="caution">
    <text evidence="2">The sequence shown here is derived from an EMBL/GenBank/DDBJ whole genome shotgun (WGS) entry which is preliminary data.</text>
</comment>
<dbReference type="RefSeq" id="XP_018688758.1">
    <property type="nucleotide sequence ID" value="XM_018841870.1"/>
</dbReference>